<dbReference type="SMART" id="SM00327">
    <property type="entry name" value="VWA"/>
    <property type="match status" value="1"/>
</dbReference>
<dbReference type="Pfam" id="PF24346">
    <property type="entry name" value="DUF7507"/>
    <property type="match status" value="1"/>
</dbReference>
<evidence type="ECO:0000313" key="2">
    <source>
        <dbReference type="EMBL" id="RNE48047.1"/>
    </source>
</evidence>
<comment type="caution">
    <text evidence="2">The sequence shown here is derived from an EMBL/GenBank/DDBJ whole genome shotgun (WGS) entry which is preliminary data.</text>
</comment>
<dbReference type="AlphaFoldDB" id="A0A3M8K4A0"/>
<dbReference type="InterPro" id="IPR002035">
    <property type="entry name" value="VWF_A"/>
</dbReference>
<name>A0A3M8K4A0_9CORY</name>
<dbReference type="Pfam" id="PF19407">
    <property type="entry name" value="DUF5979"/>
    <property type="match status" value="2"/>
</dbReference>
<dbReference type="InterPro" id="IPR046022">
    <property type="entry name" value="DUF5979"/>
</dbReference>
<dbReference type="Gene3D" id="3.40.50.410">
    <property type="entry name" value="von Willebrand factor, type A domain"/>
    <property type="match status" value="1"/>
</dbReference>
<dbReference type="EMBL" id="PTJO01000008">
    <property type="protein sequence ID" value="RNE48047.1"/>
    <property type="molecule type" value="Genomic_DNA"/>
</dbReference>
<gene>
    <name evidence="2" type="ORF">C5L39_10525</name>
</gene>
<dbReference type="Pfam" id="PF00092">
    <property type="entry name" value="VWA"/>
    <property type="match status" value="1"/>
</dbReference>
<feature type="non-terminal residue" evidence="2">
    <location>
        <position position="721"/>
    </location>
</feature>
<proteinExistence type="predicted"/>
<organism evidence="2 3">
    <name type="scientific">Corynebacterium alimapuense</name>
    <dbReference type="NCBI Taxonomy" id="1576874"/>
    <lineage>
        <taxon>Bacteria</taxon>
        <taxon>Bacillati</taxon>
        <taxon>Actinomycetota</taxon>
        <taxon>Actinomycetes</taxon>
        <taxon>Mycobacteriales</taxon>
        <taxon>Corynebacteriaceae</taxon>
        <taxon>Corynebacterium</taxon>
    </lineage>
</organism>
<reference evidence="2 3" key="1">
    <citation type="submission" date="2018-02" db="EMBL/GenBank/DDBJ databases">
        <title>Corynebacterium alimpuense sp. nov., a marine obligate actinomycete isolated from sediments of Valparaiso bay, Chile.</title>
        <authorList>
            <person name="Claverias F."/>
            <person name="Gonzales-Siles L."/>
            <person name="Salva-Serra F."/>
            <person name="Inganaes E."/>
            <person name="Molin K."/>
            <person name="Cumsille A."/>
            <person name="Undabarrena A."/>
            <person name="Couve E."/>
            <person name="Moore E.R.B."/>
            <person name="Gomila M."/>
            <person name="Camara B."/>
        </authorList>
    </citation>
    <scope>NUCLEOTIDE SEQUENCE [LARGE SCALE GENOMIC DNA]</scope>
    <source>
        <strain evidence="2 3">CCUG 69366</strain>
    </source>
</reference>
<evidence type="ECO:0000259" key="1">
    <source>
        <dbReference type="PROSITE" id="PS50234"/>
    </source>
</evidence>
<dbReference type="PROSITE" id="PS50234">
    <property type="entry name" value="VWFA"/>
    <property type="match status" value="1"/>
</dbReference>
<protein>
    <recommendedName>
        <fullName evidence="1">VWFA domain-containing protein</fullName>
    </recommendedName>
</protein>
<sequence>MGGVWKSSVAGVGATSISREVVRTVLAFLAILMLAMGMIAMAPSAGAQVSPNVVPADNPPMPERCGIDIALVFDLSNSIGDDGYQSSKDAGAAVVDGLYGSPTKVGIYNFASNAPAQNNGSLSATSVQDQAGLDTVKVAIDGLVRPSYERGGTNWDKGLSQIPLDTYDVVYFITDGQPTAYGNPGSGGNDDYGSAVNQIDVNSAILSANALKNSGTRIVPVGVGADLQQETSQTYLEYISDDDDGTIVSVSDYAALVERLKEEVTKFCRGEIEIIKQIIDGEGNVTDPTAAGWEFSASEATSGIALIDPTTSNTNENGVAVFEYNTDGPDREGTIKISETAKDGFDFQSVVCRDEEENPIDLNPVNGSFTVPATTAGAVYCTVSNREIPETGTFSLNKVVEGVSADLIPDGETFNVTATWTDGSEDFTLTAGAEAAVSTNSLPVGTVVTFSETSQPAIEGYSFGGGVFSPESVTIVKDETTAVTLTNTYSKDVGTFSLNKVVEGVSADLIPDGETFNVTATWTDGSEDFTLTAGAEAAVSTNSLPVGTVVTFSETSQPAIEGYSFGGGVFSPESVTIVKDETTAVTLTNTYEKLPSSISIVKTINVDDASHESPGVEVKPGDQMNVEYLVTNAGETTLTDLTVTDQVLFPTESVVEGITCDVTELAAGESTTCSATIAAPAGGGEQHQNVATVTATTPTEEEVEDEDEAFANTPAVGGFSV</sequence>
<dbReference type="Proteomes" id="UP000266975">
    <property type="component" value="Unassembled WGS sequence"/>
</dbReference>
<evidence type="ECO:0000313" key="3">
    <source>
        <dbReference type="Proteomes" id="UP000266975"/>
    </source>
</evidence>
<accession>A0A3M8K4A0</accession>
<dbReference type="InterPro" id="IPR036465">
    <property type="entry name" value="vWFA_dom_sf"/>
</dbReference>
<dbReference type="InterPro" id="IPR055354">
    <property type="entry name" value="DUF7507"/>
</dbReference>
<dbReference type="CDD" id="cd00198">
    <property type="entry name" value="vWFA"/>
    <property type="match status" value="1"/>
</dbReference>
<keyword evidence="3" id="KW-1185">Reference proteome</keyword>
<dbReference type="SUPFAM" id="SSF53300">
    <property type="entry name" value="vWA-like"/>
    <property type="match status" value="1"/>
</dbReference>
<feature type="domain" description="VWFA" evidence="1">
    <location>
        <begin position="68"/>
        <end position="264"/>
    </location>
</feature>